<gene>
    <name evidence="8" type="ORF">DB88DRAFT_493178</name>
</gene>
<evidence type="ECO:0000313" key="8">
    <source>
        <dbReference type="EMBL" id="KAK1922930.1"/>
    </source>
</evidence>
<protein>
    <submittedName>
        <fullName evidence="8">GTPase activating protein for Arf-domain-containing protein</fullName>
    </submittedName>
</protein>
<keyword evidence="4" id="KW-0862">Zinc</keyword>
<dbReference type="PROSITE" id="PS50115">
    <property type="entry name" value="ARFGAP"/>
    <property type="match status" value="1"/>
</dbReference>
<feature type="compositionally biased region" description="Basic and acidic residues" evidence="6">
    <location>
        <begin position="186"/>
        <end position="196"/>
    </location>
</feature>
<dbReference type="SMART" id="SM00105">
    <property type="entry name" value="ArfGap"/>
    <property type="match status" value="1"/>
</dbReference>
<feature type="compositionally biased region" description="Polar residues" evidence="6">
    <location>
        <begin position="414"/>
        <end position="427"/>
    </location>
</feature>
<evidence type="ECO:0000256" key="4">
    <source>
        <dbReference type="ARBA" id="ARBA00022833"/>
    </source>
</evidence>
<dbReference type="PRINTS" id="PR00405">
    <property type="entry name" value="REVINTRACTNG"/>
</dbReference>
<keyword evidence="9" id="KW-1185">Reference proteome</keyword>
<feature type="compositionally biased region" description="Polar residues" evidence="6">
    <location>
        <begin position="396"/>
        <end position="406"/>
    </location>
</feature>
<dbReference type="PANTHER" id="PTHR45705:SF1">
    <property type="entry name" value="FI20236P1"/>
    <property type="match status" value="1"/>
</dbReference>
<feature type="compositionally biased region" description="Low complexity" evidence="6">
    <location>
        <begin position="366"/>
        <end position="383"/>
    </location>
</feature>
<feature type="region of interest" description="Disordered" evidence="6">
    <location>
        <begin position="148"/>
        <end position="196"/>
    </location>
</feature>
<feature type="region of interest" description="Disordered" evidence="6">
    <location>
        <begin position="209"/>
        <end position="247"/>
    </location>
</feature>
<dbReference type="InterPro" id="IPR038508">
    <property type="entry name" value="ArfGAP_dom_sf"/>
</dbReference>
<sequence length="483" mass="52278">MKPSHIAFPPSLFSPRPATSIHPIMDKRHARMLEELLLVPGNEICADCKTPAPRWASVNLGIFLCVHCASVHRKMGTHRSRVKSVTLDSWSRENITAMKQMGNKASNAIWNPNEALHPTPTAFGAEERDSELEKYIRRKYEQGAFRADARSNAALSRAAPTSLNRAREADGRLASGSVTGLAGGKGENRRNPELNDIVWKKDEKRVDRDRDLPALPVSANGAAPRSRPIPTAAGSAPVAQPSSSQLIPNVNGTTLAQRPETLVDLNGGTSSTLPLQINVSSSYASPNAFNPFAQGPQLQQQHHQQQYTASSFHPQYSHTTPLPQNAFATGLQVPSPNPGYTLSTSAPSNGMYNSLSSFDPLHPASQQQQQHQQTHNYPHQTPQSYNTGPNHPGAMFQQQSFTTSYGQTGGMGMSNYSAPQQITSPGQPSMQFMQQAMAGTPNGQYGVTNGGGMVMNGYHSPNGQWNSMQQMGMANGYMAGGLR</sequence>
<keyword evidence="1" id="KW-0343">GTPase activation</keyword>
<organism evidence="8 9">
    <name type="scientific">Papiliotrema laurentii</name>
    <name type="common">Cryptococcus laurentii</name>
    <dbReference type="NCBI Taxonomy" id="5418"/>
    <lineage>
        <taxon>Eukaryota</taxon>
        <taxon>Fungi</taxon>
        <taxon>Dikarya</taxon>
        <taxon>Basidiomycota</taxon>
        <taxon>Agaricomycotina</taxon>
        <taxon>Tremellomycetes</taxon>
        <taxon>Tremellales</taxon>
        <taxon>Rhynchogastremaceae</taxon>
        <taxon>Papiliotrema</taxon>
    </lineage>
</organism>
<feature type="compositionally biased region" description="Polar residues" evidence="6">
    <location>
        <begin position="307"/>
        <end position="357"/>
    </location>
</feature>
<dbReference type="InterPro" id="IPR001164">
    <property type="entry name" value="ArfGAP_dom"/>
</dbReference>
<dbReference type="InterPro" id="IPR051718">
    <property type="entry name" value="ARF_GTPase-activating"/>
</dbReference>
<dbReference type="AlphaFoldDB" id="A0AAD9FKR8"/>
<evidence type="ECO:0000256" key="1">
    <source>
        <dbReference type="ARBA" id="ARBA00022468"/>
    </source>
</evidence>
<feature type="non-terminal residue" evidence="8">
    <location>
        <position position="1"/>
    </location>
</feature>
<dbReference type="FunFam" id="1.10.220.150:FF:000009">
    <property type="entry name" value="stromal membrane-associated protein 1 isoform X1"/>
    <property type="match status" value="1"/>
</dbReference>
<evidence type="ECO:0000256" key="6">
    <source>
        <dbReference type="SAM" id="MobiDB-lite"/>
    </source>
</evidence>
<dbReference type="CDD" id="cd08204">
    <property type="entry name" value="ArfGap"/>
    <property type="match status" value="1"/>
</dbReference>
<keyword evidence="3 5" id="KW-0863">Zinc-finger</keyword>
<reference evidence="8" key="1">
    <citation type="submission" date="2023-02" db="EMBL/GenBank/DDBJ databases">
        <title>Identification and recombinant expression of a fungal hydrolase from Papiliotrema laurentii that hydrolyzes apple cutin and clears colloidal polyester polyurethane.</title>
        <authorList>
            <consortium name="DOE Joint Genome Institute"/>
            <person name="Roman V.A."/>
            <person name="Bojanowski C."/>
            <person name="Crable B.R."/>
            <person name="Wagner D.N."/>
            <person name="Hung C.S."/>
            <person name="Nadeau L.J."/>
            <person name="Schratz L."/>
            <person name="Haridas S."/>
            <person name="Pangilinan J."/>
            <person name="Lipzen A."/>
            <person name="Na H."/>
            <person name="Yan M."/>
            <person name="Ng V."/>
            <person name="Grigoriev I.V."/>
            <person name="Spatafora J.W."/>
            <person name="Barlow D."/>
            <person name="Biffinger J."/>
            <person name="Kelley-Loughnane N."/>
            <person name="Varaljay V.A."/>
            <person name="Crookes-Goodson W.J."/>
        </authorList>
    </citation>
    <scope>NUCLEOTIDE SEQUENCE</scope>
    <source>
        <strain evidence="8">5307AH</strain>
    </source>
</reference>
<feature type="region of interest" description="Disordered" evidence="6">
    <location>
        <begin position="288"/>
        <end position="427"/>
    </location>
</feature>
<dbReference type="Gene3D" id="1.10.220.150">
    <property type="entry name" value="Arf GTPase activating protein"/>
    <property type="match status" value="1"/>
</dbReference>
<name>A0AAD9FKR8_PAPLA</name>
<accession>A0AAD9FKR8</accession>
<dbReference type="SUPFAM" id="SSF57863">
    <property type="entry name" value="ArfGap/RecO-like zinc finger"/>
    <property type="match status" value="1"/>
</dbReference>
<dbReference type="GO" id="GO:0005737">
    <property type="term" value="C:cytoplasm"/>
    <property type="evidence" value="ECO:0007669"/>
    <property type="project" value="TreeGrafter"/>
</dbReference>
<dbReference type="Pfam" id="PF01412">
    <property type="entry name" value="ArfGap"/>
    <property type="match status" value="1"/>
</dbReference>
<dbReference type="Proteomes" id="UP001182556">
    <property type="component" value="Unassembled WGS sequence"/>
</dbReference>
<keyword evidence="2" id="KW-0479">Metal-binding</keyword>
<dbReference type="PANTHER" id="PTHR45705">
    <property type="entry name" value="FI20236P1"/>
    <property type="match status" value="1"/>
</dbReference>
<evidence type="ECO:0000259" key="7">
    <source>
        <dbReference type="PROSITE" id="PS50115"/>
    </source>
</evidence>
<feature type="domain" description="Arf-GAP" evidence="7">
    <location>
        <begin position="30"/>
        <end position="154"/>
    </location>
</feature>
<proteinExistence type="predicted"/>
<evidence type="ECO:0000256" key="3">
    <source>
        <dbReference type="ARBA" id="ARBA00022771"/>
    </source>
</evidence>
<dbReference type="EMBL" id="JAODAN010000007">
    <property type="protein sequence ID" value="KAK1922930.1"/>
    <property type="molecule type" value="Genomic_DNA"/>
</dbReference>
<dbReference type="GO" id="GO:0008270">
    <property type="term" value="F:zinc ion binding"/>
    <property type="evidence" value="ECO:0007669"/>
    <property type="project" value="UniProtKB-KW"/>
</dbReference>
<feature type="compositionally biased region" description="Low complexity" evidence="6">
    <location>
        <begin position="297"/>
        <end position="306"/>
    </location>
</feature>
<evidence type="ECO:0000256" key="5">
    <source>
        <dbReference type="PROSITE-ProRule" id="PRU00288"/>
    </source>
</evidence>
<evidence type="ECO:0000256" key="2">
    <source>
        <dbReference type="ARBA" id="ARBA00022723"/>
    </source>
</evidence>
<comment type="caution">
    <text evidence="8">The sequence shown here is derived from an EMBL/GenBank/DDBJ whole genome shotgun (WGS) entry which is preliminary data.</text>
</comment>
<evidence type="ECO:0000313" key="9">
    <source>
        <dbReference type="Proteomes" id="UP001182556"/>
    </source>
</evidence>
<dbReference type="GO" id="GO:0005096">
    <property type="term" value="F:GTPase activator activity"/>
    <property type="evidence" value="ECO:0007669"/>
    <property type="project" value="UniProtKB-KW"/>
</dbReference>
<dbReference type="InterPro" id="IPR037278">
    <property type="entry name" value="ARFGAP/RecO"/>
</dbReference>